<evidence type="ECO:0000313" key="1">
    <source>
        <dbReference type="EMBL" id="GAI66458.1"/>
    </source>
</evidence>
<dbReference type="EMBL" id="BARW01003383">
    <property type="protein sequence ID" value="GAI66458.1"/>
    <property type="molecule type" value="Genomic_DNA"/>
</dbReference>
<dbReference type="AlphaFoldDB" id="X1QE32"/>
<sequence>NQLIQDAAGKNFEVEIIEATKAALDVMRQ</sequence>
<feature type="non-terminal residue" evidence="1">
    <location>
        <position position="1"/>
    </location>
</feature>
<organism evidence="1">
    <name type="scientific">marine sediment metagenome</name>
    <dbReference type="NCBI Taxonomy" id="412755"/>
    <lineage>
        <taxon>unclassified sequences</taxon>
        <taxon>metagenomes</taxon>
        <taxon>ecological metagenomes</taxon>
    </lineage>
</organism>
<proteinExistence type="predicted"/>
<reference evidence="1" key="1">
    <citation type="journal article" date="2014" name="Front. Microbiol.">
        <title>High frequency of phylogenetically diverse reductive dehalogenase-homologous genes in deep subseafloor sedimentary metagenomes.</title>
        <authorList>
            <person name="Kawai M."/>
            <person name="Futagami T."/>
            <person name="Toyoda A."/>
            <person name="Takaki Y."/>
            <person name="Nishi S."/>
            <person name="Hori S."/>
            <person name="Arai W."/>
            <person name="Tsubouchi T."/>
            <person name="Morono Y."/>
            <person name="Uchiyama I."/>
            <person name="Ito T."/>
            <person name="Fujiyama A."/>
            <person name="Inagaki F."/>
            <person name="Takami H."/>
        </authorList>
    </citation>
    <scope>NUCLEOTIDE SEQUENCE</scope>
    <source>
        <strain evidence="1">Expedition CK06-06</strain>
    </source>
</reference>
<name>X1QE32_9ZZZZ</name>
<accession>X1QE32</accession>
<protein>
    <submittedName>
        <fullName evidence="1">Uncharacterized protein</fullName>
    </submittedName>
</protein>
<gene>
    <name evidence="1" type="ORF">S12H4_08674</name>
</gene>
<comment type="caution">
    <text evidence="1">The sequence shown here is derived from an EMBL/GenBank/DDBJ whole genome shotgun (WGS) entry which is preliminary data.</text>
</comment>